<dbReference type="STRING" id="350688.Clos_0805"/>
<evidence type="ECO:0000313" key="1">
    <source>
        <dbReference type="EMBL" id="ABW18356.1"/>
    </source>
</evidence>
<accession>A8MEM7</accession>
<dbReference type="OrthoDB" id="6197337at2"/>
<dbReference type="eggNOG" id="ENOG5033NMB">
    <property type="taxonomic scope" value="Bacteria"/>
</dbReference>
<sequence length="202" mass="23652">MDNIEIFVQKITDILMQRLEKEEPRKTLAFLGKEYTSIRTYYEQKGYRIVSFQEKMDEVIVTELPILNMNRLALGLPQGEDEIIIWDRLLKQKKVMVLQEGMELYISRQNISPALLQVLEHYKKQLVKYGVSILPLKNFEKSRETIHDVKNEAHKGGKKELLTIAKVREMNLQEGDIFEADPNTIITALARDYMRDLGVQIR</sequence>
<evidence type="ECO:0000313" key="2">
    <source>
        <dbReference type="Proteomes" id="UP000000269"/>
    </source>
</evidence>
<dbReference type="KEGG" id="aoe:Clos_0805"/>
<dbReference type="AlphaFoldDB" id="A8MEM7"/>
<keyword evidence="2" id="KW-1185">Reference proteome</keyword>
<proteinExistence type="predicted"/>
<evidence type="ECO:0008006" key="3">
    <source>
        <dbReference type="Google" id="ProtNLM"/>
    </source>
</evidence>
<dbReference type="HOGENOM" id="CLU_1352277_0_0_9"/>
<dbReference type="EMBL" id="CP000853">
    <property type="protein sequence ID" value="ABW18356.1"/>
    <property type="molecule type" value="Genomic_DNA"/>
</dbReference>
<reference evidence="2" key="1">
    <citation type="submission" date="2007-10" db="EMBL/GenBank/DDBJ databases">
        <title>Complete genome of Alkaliphilus oremlandii OhILAs.</title>
        <authorList>
            <person name="Copeland A."/>
            <person name="Lucas S."/>
            <person name="Lapidus A."/>
            <person name="Barry K."/>
            <person name="Detter J.C."/>
            <person name="Glavina del Rio T."/>
            <person name="Hammon N."/>
            <person name="Israni S."/>
            <person name="Dalin E."/>
            <person name="Tice H."/>
            <person name="Pitluck S."/>
            <person name="Chain P."/>
            <person name="Malfatti S."/>
            <person name="Shin M."/>
            <person name="Vergez L."/>
            <person name="Schmutz J."/>
            <person name="Larimer F."/>
            <person name="Land M."/>
            <person name="Hauser L."/>
            <person name="Kyrpides N."/>
            <person name="Mikhailova N."/>
            <person name="Stolz J.F."/>
            <person name="Dawson A."/>
            <person name="Fisher E."/>
            <person name="Crable B."/>
            <person name="Perera E."/>
            <person name="Lisak J."/>
            <person name="Ranganathan M."/>
            <person name="Basu P."/>
            <person name="Richardson P."/>
        </authorList>
    </citation>
    <scope>NUCLEOTIDE SEQUENCE [LARGE SCALE GENOMIC DNA]</scope>
    <source>
        <strain evidence="2">OhILAs</strain>
    </source>
</reference>
<dbReference type="Proteomes" id="UP000000269">
    <property type="component" value="Chromosome"/>
</dbReference>
<dbReference type="RefSeq" id="WP_012158668.1">
    <property type="nucleotide sequence ID" value="NC_009922.1"/>
</dbReference>
<protein>
    <recommendedName>
        <fullName evidence="3">Ethanolamine utilization protein</fullName>
    </recommendedName>
</protein>
<name>A8MEM7_ALKOO</name>
<organism evidence="1 2">
    <name type="scientific">Alkaliphilus oremlandii (strain OhILAs)</name>
    <name type="common">Clostridium oremlandii (strain OhILAs)</name>
    <dbReference type="NCBI Taxonomy" id="350688"/>
    <lineage>
        <taxon>Bacteria</taxon>
        <taxon>Bacillati</taxon>
        <taxon>Bacillota</taxon>
        <taxon>Clostridia</taxon>
        <taxon>Peptostreptococcales</taxon>
        <taxon>Natronincolaceae</taxon>
        <taxon>Alkaliphilus</taxon>
    </lineage>
</organism>
<gene>
    <name evidence="1" type="ordered locus">Clos_0805</name>
</gene>